<protein>
    <submittedName>
        <fullName evidence="2">Uncharacterized protein</fullName>
    </submittedName>
</protein>
<dbReference type="Proteomes" id="UP001595867">
    <property type="component" value="Unassembled WGS sequence"/>
</dbReference>
<evidence type="ECO:0000256" key="1">
    <source>
        <dbReference type="SAM" id="MobiDB-lite"/>
    </source>
</evidence>
<evidence type="ECO:0000313" key="2">
    <source>
        <dbReference type="EMBL" id="MFC4065199.1"/>
    </source>
</evidence>
<keyword evidence="3" id="KW-1185">Reference proteome</keyword>
<name>A0ABV8IQC2_9ACTN</name>
<proteinExistence type="predicted"/>
<reference evidence="3" key="1">
    <citation type="journal article" date="2019" name="Int. J. Syst. Evol. Microbiol.">
        <title>The Global Catalogue of Microorganisms (GCM) 10K type strain sequencing project: providing services to taxonomists for standard genome sequencing and annotation.</title>
        <authorList>
            <consortium name="The Broad Institute Genomics Platform"/>
            <consortium name="The Broad Institute Genome Sequencing Center for Infectious Disease"/>
            <person name="Wu L."/>
            <person name="Ma J."/>
        </authorList>
    </citation>
    <scope>NUCLEOTIDE SEQUENCE [LARGE SCALE GENOMIC DNA]</scope>
    <source>
        <strain evidence="3">TBRC 5832</strain>
    </source>
</reference>
<comment type="caution">
    <text evidence="2">The sequence shown here is derived from an EMBL/GenBank/DDBJ whole genome shotgun (WGS) entry which is preliminary data.</text>
</comment>
<feature type="region of interest" description="Disordered" evidence="1">
    <location>
        <begin position="39"/>
        <end position="65"/>
    </location>
</feature>
<accession>A0ABV8IQC2</accession>
<evidence type="ECO:0000313" key="3">
    <source>
        <dbReference type="Proteomes" id="UP001595867"/>
    </source>
</evidence>
<dbReference type="EMBL" id="JBHSBL010000007">
    <property type="protein sequence ID" value="MFC4065199.1"/>
    <property type="molecule type" value="Genomic_DNA"/>
</dbReference>
<feature type="compositionally biased region" description="Basic and acidic residues" evidence="1">
    <location>
        <begin position="39"/>
        <end position="52"/>
    </location>
</feature>
<organism evidence="2 3">
    <name type="scientific">Actinoplanes subglobosus</name>
    <dbReference type="NCBI Taxonomy" id="1547892"/>
    <lineage>
        <taxon>Bacteria</taxon>
        <taxon>Bacillati</taxon>
        <taxon>Actinomycetota</taxon>
        <taxon>Actinomycetes</taxon>
        <taxon>Micromonosporales</taxon>
        <taxon>Micromonosporaceae</taxon>
        <taxon>Actinoplanes</taxon>
    </lineage>
</organism>
<sequence length="65" mass="7195">MEAMYSQERLAEITAYADEAGRSAGRRANLAAALQRRAEHARNEARAATERVRARRGGKRETPPA</sequence>
<gene>
    <name evidence="2" type="ORF">ACFO0C_09660</name>
</gene>
<dbReference type="RefSeq" id="WP_378066231.1">
    <property type="nucleotide sequence ID" value="NZ_JBHSBL010000007.1"/>
</dbReference>